<dbReference type="KEGG" id="rgr:FZ934_24825"/>
<evidence type="ECO:0000259" key="1">
    <source>
        <dbReference type="Pfam" id="PF07812"/>
    </source>
</evidence>
<evidence type="ECO:0000313" key="2">
    <source>
        <dbReference type="EMBL" id="QFY63478.1"/>
    </source>
</evidence>
<gene>
    <name evidence="2" type="ORF">FZ934_24825</name>
</gene>
<dbReference type="EMBL" id="CP043499">
    <property type="protein sequence ID" value="QFY63478.1"/>
    <property type="molecule type" value="Genomic_DNA"/>
</dbReference>
<dbReference type="InterPro" id="IPR012924">
    <property type="entry name" value="TfuA_core"/>
</dbReference>
<dbReference type="AlphaFoldDB" id="A0A5Q0CC80"/>
<sequence>MKVIFAGPSFGADLETLRKAYPSIVFRPPAARGDILQAVEDGARAIGIVDGYFGEVPSVWHKEILYALQAHVVVAGGASMGALRAAECAAFGMVGLGTIYDDYAEGRLMDDEAVALVHAPEELGWLPLSIPWVDFQPTVEMLRRADGISEKESKMLLIAGRALHFSERTYPKAIERCGFADERRAKEILRLVRANKVERKRADAETVLRYLHHQAEPVSRSCDWGFAATSHWELLRSEVARSVTPVTLK</sequence>
<protein>
    <submittedName>
        <fullName evidence="2">Toxin</fullName>
    </submittedName>
</protein>
<evidence type="ECO:0000313" key="3">
    <source>
        <dbReference type="Proteomes" id="UP000326881"/>
    </source>
</evidence>
<dbReference type="Pfam" id="PF07812">
    <property type="entry name" value="TfuA"/>
    <property type="match status" value="1"/>
</dbReference>
<name>A0A5Q0CC80_9HYPH</name>
<keyword evidence="3" id="KW-1185">Reference proteome</keyword>
<feature type="domain" description="TfuA-like core" evidence="1">
    <location>
        <begin position="50"/>
        <end position="169"/>
    </location>
</feature>
<keyword evidence="2" id="KW-0614">Plasmid</keyword>
<dbReference type="RefSeq" id="WP_153273439.1">
    <property type="nucleotide sequence ID" value="NZ_CP043499.1"/>
</dbReference>
<dbReference type="Proteomes" id="UP000326881">
    <property type="component" value="Plasmid unnamed"/>
</dbReference>
<geneLocation type="plasmid" evidence="2 3">
    <name>unnamed</name>
</geneLocation>
<dbReference type="OrthoDB" id="118811at2"/>
<proteinExistence type="predicted"/>
<reference evidence="2 3" key="1">
    <citation type="submission" date="2019-08" db="EMBL/GenBank/DDBJ databases">
        <title>Prosopis cineraria nodule microbiome.</title>
        <authorList>
            <person name="Ali R."/>
            <person name="Chaluvadi S.R."/>
            <person name="Wang X."/>
        </authorList>
    </citation>
    <scope>NUCLEOTIDE SEQUENCE [LARGE SCALE GENOMIC DNA]</scope>
    <source>
        <strain evidence="2 3">BG7</strain>
        <plasmid evidence="2 3">unnamed</plasmid>
    </source>
</reference>
<accession>A0A5Q0CC80</accession>
<organism evidence="2 3">
    <name type="scientific">Rhizobium grahamii</name>
    <dbReference type="NCBI Taxonomy" id="1120045"/>
    <lineage>
        <taxon>Bacteria</taxon>
        <taxon>Pseudomonadati</taxon>
        <taxon>Pseudomonadota</taxon>
        <taxon>Alphaproteobacteria</taxon>
        <taxon>Hyphomicrobiales</taxon>
        <taxon>Rhizobiaceae</taxon>
        <taxon>Rhizobium/Agrobacterium group</taxon>
        <taxon>Rhizobium</taxon>
    </lineage>
</organism>